<sequence length="225" mass="24884">MLVLCDQHHKLLVSTTHIARKKTKPLRYRTSTRTLLNTTQRYLWCACFLREERKQTGEFFACMAWHGCRATVAAGDRFDSIRFDSIHAVLLFIAVAVGIGFAVVGIVASRSVTGCDAMRCGAVGRSRTQPHPRPFFFPPETIDCIVRTLAGSRSSGFRSTTMGNANASLVVCLDSIRFDSIGLYCIVLYCVPFNCVSPVAIRIAQRPFSNHPFGNSDGLWRGSNG</sequence>
<name>A0A7S4AUK0_9STRA</name>
<evidence type="ECO:0000256" key="1">
    <source>
        <dbReference type="SAM" id="Phobius"/>
    </source>
</evidence>
<dbReference type="AlphaFoldDB" id="A0A7S4AUK0"/>
<keyword evidence="1" id="KW-0472">Membrane</keyword>
<protein>
    <submittedName>
        <fullName evidence="2">Uncharacterized protein</fullName>
    </submittedName>
</protein>
<gene>
    <name evidence="2" type="ORF">PAUS00366_LOCUS19339</name>
</gene>
<organism evidence="2">
    <name type="scientific">Pseudo-nitzschia australis</name>
    <dbReference type="NCBI Taxonomy" id="44445"/>
    <lineage>
        <taxon>Eukaryota</taxon>
        <taxon>Sar</taxon>
        <taxon>Stramenopiles</taxon>
        <taxon>Ochrophyta</taxon>
        <taxon>Bacillariophyta</taxon>
        <taxon>Bacillariophyceae</taxon>
        <taxon>Bacillariophycidae</taxon>
        <taxon>Bacillariales</taxon>
        <taxon>Bacillariaceae</taxon>
        <taxon>Pseudo-nitzschia</taxon>
    </lineage>
</organism>
<proteinExistence type="predicted"/>
<keyword evidence="1" id="KW-1133">Transmembrane helix</keyword>
<dbReference type="EMBL" id="HBIX01028655">
    <property type="protein sequence ID" value="CAE0726582.1"/>
    <property type="molecule type" value="Transcribed_RNA"/>
</dbReference>
<accession>A0A7S4AUK0</accession>
<reference evidence="2" key="1">
    <citation type="submission" date="2021-01" db="EMBL/GenBank/DDBJ databases">
        <authorList>
            <person name="Corre E."/>
            <person name="Pelletier E."/>
            <person name="Niang G."/>
            <person name="Scheremetjew M."/>
            <person name="Finn R."/>
            <person name="Kale V."/>
            <person name="Holt S."/>
            <person name="Cochrane G."/>
            <person name="Meng A."/>
            <person name="Brown T."/>
            <person name="Cohen L."/>
        </authorList>
    </citation>
    <scope>NUCLEOTIDE SEQUENCE</scope>
    <source>
        <strain evidence="2">10249 10 AB</strain>
    </source>
</reference>
<keyword evidence="1" id="KW-0812">Transmembrane</keyword>
<evidence type="ECO:0000313" key="2">
    <source>
        <dbReference type="EMBL" id="CAE0726582.1"/>
    </source>
</evidence>
<feature type="transmembrane region" description="Helical" evidence="1">
    <location>
        <begin position="86"/>
        <end position="108"/>
    </location>
</feature>